<dbReference type="GO" id="GO:0015187">
    <property type="term" value="F:glycine transmembrane transporter activity"/>
    <property type="evidence" value="ECO:0007669"/>
    <property type="project" value="TreeGrafter"/>
</dbReference>
<dbReference type="PANTHER" id="PTHR22950">
    <property type="entry name" value="AMINO ACID TRANSPORTER"/>
    <property type="match status" value="1"/>
</dbReference>
<feature type="transmembrane region" description="Helical" evidence="5">
    <location>
        <begin position="317"/>
        <end position="335"/>
    </location>
</feature>
<name>A0A8K9UJA9_ONCMY</name>
<feature type="transmembrane region" description="Helical" evidence="5">
    <location>
        <begin position="33"/>
        <end position="53"/>
    </location>
</feature>
<feature type="transmembrane region" description="Helical" evidence="5">
    <location>
        <begin position="341"/>
        <end position="367"/>
    </location>
</feature>
<comment type="subcellular location">
    <subcellularLocation>
        <location evidence="1">Membrane</location>
        <topology evidence="1">Multi-pass membrane protein</topology>
    </subcellularLocation>
</comment>
<dbReference type="Ensembl" id="ENSOMYT00000142104.1">
    <property type="protein sequence ID" value="ENSOMYP00000110020.1"/>
    <property type="gene ID" value="ENSOMYG00000011676.2"/>
</dbReference>
<feature type="transmembrane region" description="Helical" evidence="5">
    <location>
        <begin position="379"/>
        <end position="401"/>
    </location>
</feature>
<accession>A0A8K9UJA9</accession>
<protein>
    <submittedName>
        <fullName evidence="7">Solute carrier family 38 member 5a</fullName>
    </submittedName>
</protein>
<reference evidence="7" key="1">
    <citation type="submission" date="2020-07" db="EMBL/GenBank/DDBJ databases">
        <title>A long reads based de novo assembly of the rainbow trout Arlee double haploid line genome.</title>
        <authorList>
            <person name="Gao G."/>
            <person name="Palti Y."/>
        </authorList>
    </citation>
    <scope>NUCLEOTIDE SEQUENCE [LARGE SCALE GENOMIC DNA]</scope>
</reference>
<evidence type="ECO:0000313" key="8">
    <source>
        <dbReference type="Proteomes" id="UP000694395"/>
    </source>
</evidence>
<dbReference type="GO" id="GO:0089709">
    <property type="term" value="P:L-histidine transmembrane transport"/>
    <property type="evidence" value="ECO:0007669"/>
    <property type="project" value="TreeGrafter"/>
</dbReference>
<dbReference type="GO" id="GO:0005886">
    <property type="term" value="C:plasma membrane"/>
    <property type="evidence" value="ECO:0007669"/>
    <property type="project" value="TreeGrafter"/>
</dbReference>
<feature type="transmembrane region" description="Helical" evidence="5">
    <location>
        <begin position="88"/>
        <end position="110"/>
    </location>
</feature>
<feature type="transmembrane region" description="Helical" evidence="5">
    <location>
        <begin position="166"/>
        <end position="184"/>
    </location>
</feature>
<evidence type="ECO:0000256" key="5">
    <source>
        <dbReference type="SAM" id="Phobius"/>
    </source>
</evidence>
<evidence type="ECO:0000256" key="1">
    <source>
        <dbReference type="ARBA" id="ARBA00004141"/>
    </source>
</evidence>
<dbReference type="InterPro" id="IPR013057">
    <property type="entry name" value="AA_transpt_TM"/>
</dbReference>
<dbReference type="Pfam" id="PF01490">
    <property type="entry name" value="Aa_trans"/>
    <property type="match status" value="1"/>
</dbReference>
<evidence type="ECO:0000259" key="6">
    <source>
        <dbReference type="Pfam" id="PF01490"/>
    </source>
</evidence>
<dbReference type="Proteomes" id="UP000694395">
    <property type="component" value="Chromosome 16"/>
</dbReference>
<dbReference type="AlphaFoldDB" id="A0A8K9UJA9"/>
<feature type="transmembrane region" description="Helical" evidence="5">
    <location>
        <begin position="136"/>
        <end position="154"/>
    </location>
</feature>
<sequence length="414" mass="45593">MAERDEFLPGKSPGIKAPQFTDFEGKTSFGMSIFNLSNAIMGSGILGLAYAMSNTGITILTRLCVCVCVLSGIRAYEQLGHRAFGQPGKVLAGSIITMHNIGAMSSYLFIVKSELPLVMQAFLGLKDNTGEWYLDGKYLIIIVSVIIVFPLSLMRHLGYLGYTSGFSLSCMVFFLISVILFVVLNHLIHGLFYFQTAYTIPILAFAFVCHPEVLPIYTELRDATKKRMQTVANISILAMFVMYGLTAIFGYLTFFGGVDSELLHTYIKVDPLDTLILCVRMAVLVAVTLTVPVVLFPIRRALLQLLFPEKPFHWAHHISIAVCLLVIVNLLVIFVPTIRDIFGVIGATSAPSLIFILPGIFYIRIVPEETEPLKSIPKIMAACFAALGFVFMVMSTSFIILDWVSGESRSGGGH</sequence>
<dbReference type="PANTHER" id="PTHR22950:SF665">
    <property type="entry name" value="SODIUM-COUPLED NEUTRAL AMINO ACID TRANSPORTER 3"/>
    <property type="match status" value="1"/>
</dbReference>
<evidence type="ECO:0000256" key="3">
    <source>
        <dbReference type="ARBA" id="ARBA00022989"/>
    </source>
</evidence>
<feature type="transmembrane region" description="Helical" evidence="5">
    <location>
        <begin position="190"/>
        <end position="209"/>
    </location>
</feature>
<organism evidence="7 8">
    <name type="scientific">Oncorhynchus mykiss</name>
    <name type="common">Rainbow trout</name>
    <name type="synonym">Salmo gairdneri</name>
    <dbReference type="NCBI Taxonomy" id="8022"/>
    <lineage>
        <taxon>Eukaryota</taxon>
        <taxon>Metazoa</taxon>
        <taxon>Chordata</taxon>
        <taxon>Craniata</taxon>
        <taxon>Vertebrata</taxon>
        <taxon>Euteleostomi</taxon>
        <taxon>Actinopterygii</taxon>
        <taxon>Neopterygii</taxon>
        <taxon>Teleostei</taxon>
        <taxon>Protacanthopterygii</taxon>
        <taxon>Salmoniformes</taxon>
        <taxon>Salmonidae</taxon>
        <taxon>Salmoninae</taxon>
        <taxon>Oncorhynchus</taxon>
    </lineage>
</organism>
<keyword evidence="2 5" id="KW-0812">Transmembrane</keyword>
<dbReference type="GO" id="GO:0015186">
    <property type="term" value="F:L-glutamine transmembrane transporter activity"/>
    <property type="evidence" value="ECO:0007669"/>
    <property type="project" value="TreeGrafter"/>
</dbReference>
<dbReference type="GeneTree" id="ENSGT00940000161233"/>
<feature type="transmembrane region" description="Helical" evidence="5">
    <location>
        <begin position="274"/>
        <end position="296"/>
    </location>
</feature>
<evidence type="ECO:0000313" key="7">
    <source>
        <dbReference type="Ensembl" id="ENSOMYP00000110020.1"/>
    </source>
</evidence>
<keyword evidence="8" id="KW-1185">Reference proteome</keyword>
<evidence type="ECO:0000256" key="2">
    <source>
        <dbReference type="ARBA" id="ARBA00022692"/>
    </source>
</evidence>
<reference evidence="7" key="2">
    <citation type="submission" date="2025-08" db="UniProtKB">
        <authorList>
            <consortium name="Ensembl"/>
        </authorList>
    </citation>
    <scope>IDENTIFICATION</scope>
</reference>
<keyword evidence="4 5" id="KW-0472">Membrane</keyword>
<keyword evidence="3 5" id="KW-1133">Transmembrane helix</keyword>
<reference evidence="7" key="3">
    <citation type="submission" date="2025-09" db="UniProtKB">
        <authorList>
            <consortium name="Ensembl"/>
        </authorList>
    </citation>
    <scope>IDENTIFICATION</scope>
</reference>
<proteinExistence type="predicted"/>
<dbReference type="GO" id="GO:0032329">
    <property type="term" value="P:serine transport"/>
    <property type="evidence" value="ECO:0007669"/>
    <property type="project" value="TreeGrafter"/>
</dbReference>
<feature type="domain" description="Amino acid transporter transmembrane" evidence="6">
    <location>
        <begin position="26"/>
        <end position="400"/>
    </location>
</feature>
<evidence type="ECO:0000256" key="4">
    <source>
        <dbReference type="ARBA" id="ARBA00023136"/>
    </source>
</evidence>
<feature type="transmembrane region" description="Helical" evidence="5">
    <location>
        <begin position="230"/>
        <end position="254"/>
    </location>
</feature>